<evidence type="ECO:0000256" key="1">
    <source>
        <dbReference type="ARBA" id="ARBA00004651"/>
    </source>
</evidence>
<feature type="domain" description="MacB-like periplasmic core" evidence="8">
    <location>
        <begin position="517"/>
        <end position="708"/>
    </location>
</feature>
<organism evidence="9 10">
    <name type="scientific">Spirosoma liriopis</name>
    <dbReference type="NCBI Taxonomy" id="2937440"/>
    <lineage>
        <taxon>Bacteria</taxon>
        <taxon>Pseudomonadati</taxon>
        <taxon>Bacteroidota</taxon>
        <taxon>Cytophagia</taxon>
        <taxon>Cytophagales</taxon>
        <taxon>Cytophagaceae</taxon>
        <taxon>Spirosoma</taxon>
    </lineage>
</organism>
<dbReference type="Proteomes" id="UP001202180">
    <property type="component" value="Unassembled WGS sequence"/>
</dbReference>
<feature type="transmembrane region" description="Helical" evidence="6">
    <location>
        <begin position="461"/>
        <end position="484"/>
    </location>
</feature>
<feature type="domain" description="ABC3 transporter permease C-terminal" evidence="7">
    <location>
        <begin position="755"/>
        <end position="867"/>
    </location>
</feature>
<accession>A0ABT0HX42</accession>
<comment type="subcellular location">
    <subcellularLocation>
        <location evidence="1">Cell membrane</location>
        <topology evidence="1">Multi-pass membrane protein</topology>
    </subcellularLocation>
</comment>
<keyword evidence="3 6" id="KW-0812">Transmembrane</keyword>
<dbReference type="Pfam" id="PF12704">
    <property type="entry name" value="MacB_PCD"/>
    <property type="match status" value="2"/>
</dbReference>
<evidence type="ECO:0000256" key="3">
    <source>
        <dbReference type="ARBA" id="ARBA00022692"/>
    </source>
</evidence>
<feature type="transmembrane region" description="Helical" evidence="6">
    <location>
        <begin position="796"/>
        <end position="820"/>
    </location>
</feature>
<dbReference type="NCBIfam" id="NF038404">
    <property type="entry name" value="perm_prefix_2"/>
    <property type="match status" value="1"/>
</dbReference>
<dbReference type="RefSeq" id="WP_232563792.1">
    <property type="nucleotide sequence ID" value="NZ_JALPRF010000017.1"/>
</dbReference>
<feature type="domain" description="MacB-like periplasmic core" evidence="8">
    <location>
        <begin position="108"/>
        <end position="319"/>
    </location>
</feature>
<keyword evidence="10" id="KW-1185">Reference proteome</keyword>
<dbReference type="InterPro" id="IPR047699">
    <property type="entry name" value="Permease_put_prefix"/>
</dbReference>
<keyword evidence="2" id="KW-1003">Cell membrane</keyword>
<dbReference type="InterPro" id="IPR003838">
    <property type="entry name" value="ABC3_permease_C"/>
</dbReference>
<evidence type="ECO:0000256" key="6">
    <source>
        <dbReference type="SAM" id="Phobius"/>
    </source>
</evidence>
<evidence type="ECO:0000259" key="7">
    <source>
        <dbReference type="Pfam" id="PF02687"/>
    </source>
</evidence>
<keyword evidence="4 6" id="KW-1133">Transmembrane helix</keyword>
<evidence type="ECO:0000259" key="8">
    <source>
        <dbReference type="Pfam" id="PF12704"/>
    </source>
</evidence>
<feature type="domain" description="ABC3 transporter permease C-terminal" evidence="7">
    <location>
        <begin position="375"/>
        <end position="488"/>
    </location>
</feature>
<evidence type="ECO:0000313" key="10">
    <source>
        <dbReference type="Proteomes" id="UP001202180"/>
    </source>
</evidence>
<reference evidence="9 10" key="1">
    <citation type="submission" date="2022-04" db="EMBL/GenBank/DDBJ databases">
        <title>Spirosoma sp. strain RP8 genome sequencing and assembly.</title>
        <authorList>
            <person name="Jung Y."/>
        </authorList>
    </citation>
    <scope>NUCLEOTIDE SEQUENCE [LARGE SCALE GENOMIC DNA]</scope>
    <source>
        <strain evidence="9 10">RP8</strain>
    </source>
</reference>
<dbReference type="EMBL" id="JALPRF010000017">
    <property type="protein sequence ID" value="MCK8496100.1"/>
    <property type="molecule type" value="Genomic_DNA"/>
</dbReference>
<feature type="transmembrane region" description="Helical" evidence="6">
    <location>
        <begin position="840"/>
        <end position="858"/>
    </location>
</feature>
<evidence type="ECO:0000313" key="9">
    <source>
        <dbReference type="EMBL" id="MCK8496100.1"/>
    </source>
</evidence>
<feature type="transmembrane region" description="Helical" evidence="6">
    <location>
        <begin position="366"/>
        <end position="388"/>
    </location>
</feature>
<proteinExistence type="predicted"/>
<feature type="transmembrane region" description="Helical" evidence="6">
    <location>
        <begin position="106"/>
        <end position="129"/>
    </location>
</feature>
<protein>
    <submittedName>
        <fullName evidence="9">Permease prefix domain 2-containing transporter</fullName>
    </submittedName>
</protein>
<dbReference type="Pfam" id="PF02687">
    <property type="entry name" value="FtsX"/>
    <property type="match status" value="2"/>
</dbReference>
<evidence type="ECO:0000256" key="5">
    <source>
        <dbReference type="ARBA" id="ARBA00023136"/>
    </source>
</evidence>
<dbReference type="PANTHER" id="PTHR30572:SF18">
    <property type="entry name" value="ABC-TYPE MACROLIDE FAMILY EXPORT SYSTEM PERMEASE COMPONENT 2"/>
    <property type="match status" value="1"/>
</dbReference>
<gene>
    <name evidence="9" type="ORF">M0L20_29810</name>
</gene>
<evidence type="ECO:0000256" key="4">
    <source>
        <dbReference type="ARBA" id="ARBA00022989"/>
    </source>
</evidence>
<name>A0ABT0HX42_9BACT</name>
<feature type="transmembrane region" description="Helical" evidence="6">
    <location>
        <begin position="752"/>
        <end position="775"/>
    </location>
</feature>
<evidence type="ECO:0000256" key="2">
    <source>
        <dbReference type="ARBA" id="ARBA00022475"/>
    </source>
</evidence>
<keyword evidence="5 6" id="KW-0472">Membrane</keyword>
<feature type="transmembrane region" description="Helical" evidence="6">
    <location>
        <begin position="510"/>
        <end position="530"/>
    </location>
</feature>
<feature type="transmembrane region" description="Helical" evidence="6">
    <location>
        <begin position="419"/>
        <end position="441"/>
    </location>
</feature>
<sequence length="875" mass="97498">MAQPPHNPLPPAWADRLLRLICPAELQEELLGDLHEQFKEHVAQLGESTAQRRYIWEVIRFCRPYFISRQLQLADLNPYSSLFFLRPSMLSSYLKIAWRNLWKHKLFSFINVFGLASGLTVCLLAMASIKGAFDLDSFHAHADRTYRILTDVVRLNNDVSPFATSPMPLAAALKKQYDFVDQVTRVVPTRNEFLGNHKRLTMKAYAVDTAFFQIFNYPLAKGLPPTQPNTVVLTPQTAGKFFGSGNPIGQTLYNPGLGTFTVTGVLAKPPTKSHLVFDMLMSWRVSDQSRAAYADWQPYTIGYTYVMLKPGTPLQSLEKVLPTVHSRATRDLQFKDIKGYSFRTQRLDHLSPSREELSLGTHEPSLAGLLVEFGVGLVTLLMAAFNYINLTLARSLSRAREVGIRKVAGALRSQLIGQFMAESVVLSLLALGLAFGLLEFIKPMAFVRQWLISGVQWDWTIWTAFILFSILAGLLAGIVPARILSGFEPARVLRSQTGLRTIRGISLRKSLIVLQFTISLIAMIGLLTMVRQMNYMATGDYGFRRDRILILPLSDVPVERLMNELDRVAGVERVGATSELLGSHGGMRQWVKRRRASQDSSVAFISSVNHQFVSTLNLTLLAGQNLPQATADTSGRLVVINEEAVKALRLGSPQEAVGQSVWLNDTTDVSIAGVVKDFHFTSFSLAVEPLVLRSIPSQYRYVNIGVAAGAEAAVLTDVQRIWKQLSPYQPFEGQWYEDFLRERHSHHEDTNFMWLLIGLAFSIACLGLLGMVTYNTQTRVKEVGIRKVLGAEVGQLVWLLSGDFVRLLLIAGVMALPLGYLAGYAFLVHFAYRVSIGVETLGLCLVVLLVLGSLTIGLRTYRAALMNPTDSLRSE</sequence>
<comment type="caution">
    <text evidence="9">The sequence shown here is derived from an EMBL/GenBank/DDBJ whole genome shotgun (WGS) entry which is preliminary data.</text>
</comment>
<dbReference type="InterPro" id="IPR025857">
    <property type="entry name" value="MacB_PCD"/>
</dbReference>
<dbReference type="PANTHER" id="PTHR30572">
    <property type="entry name" value="MEMBRANE COMPONENT OF TRANSPORTER-RELATED"/>
    <property type="match status" value="1"/>
</dbReference>
<dbReference type="InterPro" id="IPR050250">
    <property type="entry name" value="Macrolide_Exporter_MacB"/>
</dbReference>